<evidence type="ECO:0000259" key="4">
    <source>
        <dbReference type="PROSITE" id="PS50190"/>
    </source>
</evidence>
<dbReference type="Pfam" id="PF15410">
    <property type="entry name" value="PH_9"/>
    <property type="match status" value="1"/>
</dbReference>
<feature type="domain" description="SEC7" evidence="4">
    <location>
        <begin position="153"/>
        <end position="319"/>
    </location>
</feature>
<feature type="region of interest" description="Disordered" evidence="2">
    <location>
        <begin position="794"/>
        <end position="821"/>
    </location>
</feature>
<feature type="compositionally biased region" description="Basic and acidic residues" evidence="2">
    <location>
        <begin position="602"/>
        <end position="612"/>
    </location>
</feature>
<dbReference type="InterPro" id="IPR000904">
    <property type="entry name" value="Sec7_dom"/>
</dbReference>
<keyword evidence="6" id="KW-1185">Reference proteome</keyword>
<evidence type="ECO:0000313" key="6">
    <source>
        <dbReference type="Proteomes" id="UP001642483"/>
    </source>
</evidence>
<feature type="compositionally biased region" description="Polar residues" evidence="2">
    <location>
        <begin position="619"/>
        <end position="630"/>
    </location>
</feature>
<dbReference type="Pfam" id="PF01369">
    <property type="entry name" value="Sec7"/>
    <property type="match status" value="1"/>
</dbReference>
<dbReference type="PANTHER" id="PTHR10663:SF376">
    <property type="entry name" value="PH AND SEC7 DOMAIN-CONTAINING PROTEIN"/>
    <property type="match status" value="1"/>
</dbReference>
<feature type="region of interest" description="Disordered" evidence="2">
    <location>
        <begin position="549"/>
        <end position="568"/>
    </location>
</feature>
<dbReference type="SMART" id="SM00222">
    <property type="entry name" value="Sec7"/>
    <property type="match status" value="1"/>
</dbReference>
<name>A0ABP0FXZ1_CLALP</name>
<evidence type="ECO:0000313" key="5">
    <source>
        <dbReference type="EMBL" id="CAK8684455.1"/>
    </source>
</evidence>
<feature type="compositionally biased region" description="Basic and acidic residues" evidence="2">
    <location>
        <begin position="646"/>
        <end position="661"/>
    </location>
</feature>
<evidence type="ECO:0000256" key="2">
    <source>
        <dbReference type="SAM" id="MobiDB-lite"/>
    </source>
</evidence>
<reference evidence="5 6" key="1">
    <citation type="submission" date="2024-02" db="EMBL/GenBank/DDBJ databases">
        <authorList>
            <person name="Daric V."/>
            <person name="Darras S."/>
        </authorList>
    </citation>
    <scope>NUCLEOTIDE SEQUENCE [LARGE SCALE GENOMIC DNA]</scope>
</reference>
<feature type="region of interest" description="Disordered" evidence="2">
    <location>
        <begin position="86"/>
        <end position="118"/>
    </location>
</feature>
<dbReference type="PANTHER" id="PTHR10663">
    <property type="entry name" value="GUANYL-NUCLEOTIDE EXCHANGE FACTOR"/>
    <property type="match status" value="1"/>
</dbReference>
<dbReference type="Proteomes" id="UP001642483">
    <property type="component" value="Unassembled WGS sequence"/>
</dbReference>
<feature type="region of interest" description="Disordered" evidence="2">
    <location>
        <begin position="602"/>
        <end position="664"/>
    </location>
</feature>
<feature type="compositionally biased region" description="Polar residues" evidence="2">
    <location>
        <begin position="8"/>
        <end position="21"/>
    </location>
</feature>
<feature type="compositionally biased region" description="Polar residues" evidence="2">
    <location>
        <begin position="88"/>
        <end position="99"/>
    </location>
</feature>
<feature type="region of interest" description="Disordered" evidence="2">
    <location>
        <begin position="1"/>
        <end position="21"/>
    </location>
</feature>
<feature type="compositionally biased region" description="Basic and acidic residues" evidence="2">
    <location>
        <begin position="549"/>
        <end position="558"/>
    </location>
</feature>
<dbReference type="Gene3D" id="1.10.1000.11">
    <property type="entry name" value="Arf Nucleotide-binding Site Opener,domain 2"/>
    <property type="match status" value="1"/>
</dbReference>
<dbReference type="SUPFAM" id="SSF50729">
    <property type="entry name" value="PH domain-like"/>
    <property type="match status" value="1"/>
</dbReference>
<dbReference type="InterPro" id="IPR035999">
    <property type="entry name" value="Sec7_dom_sf"/>
</dbReference>
<dbReference type="SUPFAM" id="SSF48425">
    <property type="entry name" value="Sec7 domain"/>
    <property type="match status" value="1"/>
</dbReference>
<feature type="compositionally biased region" description="Low complexity" evidence="2">
    <location>
        <begin position="727"/>
        <end position="745"/>
    </location>
</feature>
<sequence>MKSYETAVMSSSSITDTNGNNNDLSQATCGVFDVCRYPGVDVSDTGHHNQVIKTSSSNHFQKNVIEMSNAYIHHEKAERRDSGFHTMTRYNSNTSSGESETFMRRKKSNASQTSATVVVNPPQASSVVESAAETSNESTALQRSSPLTPKFNEYVVKNEKRVIEIRAMKQAKKLFHSQGQDKSDVMQHLCQTDEFGLLVAKKYMEMFNLSHVSLDDSLRLLLKRLALVGETQERERVLYQFTLHFSHCNPGFLSKDTDAIHTVICATALLNTDLHGSKHSGRRRMSSKQFLANLSGLGPGGQDFDPNLLKEIYRSIKKKPLPWCGADTSRSILGNTKSQTVRMNGSSHKPDKSKMVGRSQSMNPPTINKIRSRPIFHEEVTNRRVGEGRSSKMKTLPRKQGVLWRKCVIDSDGGKTSKRRRKWKLVVVALQGLELHLAKKDSSEANKVSLHHSTAEIEAQHQATKRANVFRLILADGSACLYQASSFEEQRLWVEAVNRNAALLSAAPLSAGIGSQIKFQKPLLPSAPSTLPLPQQLKQQQERLTSLRSDVENLKKNPPENGSSVAEKQYHSDRYSYLTYEVHKYEVYTKSLEGLVDATKQMRSEERPHLHEEEEEQVSTDTRSLLSISPSEPGMSSLHAASASVEPERSGSYDGLDEKPSNHTKQTILASSPLSPTSSLPNLHPMNVYRFPEQAPLCQYHGDAGRHRSHTASPASAEDDSSKCHQSNDSLDSSPTSSNSNNSNNRCGAAWSSRSASVPHINLLETNPSQPPILTSFSKLNKTTVGFATTGRIADYKPGQRSNTPVNPISGSNVKGHSSGSKPVIMSTSYLSNTMSPLVESGAQPAKSMLTPVTQPASPPALIRVRGRKERKGASRYSYLQAVQDTNV</sequence>
<dbReference type="EMBL" id="CAWYQH010000097">
    <property type="protein sequence ID" value="CAK8684455.1"/>
    <property type="molecule type" value="Genomic_DNA"/>
</dbReference>
<comment type="caution">
    <text evidence="5">The sequence shown here is derived from an EMBL/GenBank/DDBJ whole genome shotgun (WGS) entry which is preliminary data.</text>
</comment>
<dbReference type="Gene3D" id="2.30.29.30">
    <property type="entry name" value="Pleckstrin-homology domain (PH domain)/Phosphotyrosine-binding domain (PTB)"/>
    <property type="match status" value="1"/>
</dbReference>
<dbReference type="InterPro" id="IPR041681">
    <property type="entry name" value="PH_9"/>
</dbReference>
<comment type="subcellular location">
    <subcellularLocation>
        <location evidence="1">Cell projection</location>
        <location evidence="1">Ruffle membrane</location>
    </subcellularLocation>
</comment>
<gene>
    <name evidence="5" type="ORF">CVLEPA_LOCUS15438</name>
</gene>
<feature type="domain" description="PH" evidence="3">
    <location>
        <begin position="396"/>
        <end position="502"/>
    </location>
</feature>
<dbReference type="InterPro" id="IPR023394">
    <property type="entry name" value="Sec7_C_sf"/>
</dbReference>
<dbReference type="InterPro" id="IPR011993">
    <property type="entry name" value="PH-like_dom_sf"/>
</dbReference>
<dbReference type="PROSITE" id="PS50190">
    <property type="entry name" value="SEC7"/>
    <property type="match status" value="1"/>
</dbReference>
<feature type="compositionally biased region" description="Polar residues" evidence="2">
    <location>
        <begin position="800"/>
        <end position="821"/>
    </location>
</feature>
<protein>
    <submittedName>
        <fullName evidence="5">Uncharacterized protein</fullName>
    </submittedName>
</protein>
<evidence type="ECO:0000256" key="1">
    <source>
        <dbReference type="ARBA" id="ARBA00004632"/>
    </source>
</evidence>
<dbReference type="PROSITE" id="PS50003">
    <property type="entry name" value="PH_DOMAIN"/>
    <property type="match status" value="1"/>
</dbReference>
<evidence type="ECO:0000259" key="3">
    <source>
        <dbReference type="PROSITE" id="PS50003"/>
    </source>
</evidence>
<feature type="region of interest" description="Disordered" evidence="2">
    <location>
        <begin position="339"/>
        <end position="368"/>
    </location>
</feature>
<dbReference type="SMART" id="SM00233">
    <property type="entry name" value="PH"/>
    <property type="match status" value="1"/>
</dbReference>
<feature type="region of interest" description="Disordered" evidence="2">
    <location>
        <begin position="700"/>
        <end position="750"/>
    </location>
</feature>
<accession>A0ABP0FXZ1</accession>
<organism evidence="5 6">
    <name type="scientific">Clavelina lepadiformis</name>
    <name type="common">Light-bulb sea squirt</name>
    <name type="synonym">Ascidia lepadiformis</name>
    <dbReference type="NCBI Taxonomy" id="159417"/>
    <lineage>
        <taxon>Eukaryota</taxon>
        <taxon>Metazoa</taxon>
        <taxon>Chordata</taxon>
        <taxon>Tunicata</taxon>
        <taxon>Ascidiacea</taxon>
        <taxon>Aplousobranchia</taxon>
        <taxon>Clavelinidae</taxon>
        <taxon>Clavelina</taxon>
    </lineage>
</organism>
<proteinExistence type="predicted"/>
<dbReference type="InterPro" id="IPR001849">
    <property type="entry name" value="PH_domain"/>
</dbReference>